<comment type="subunit">
    <text evidence="1 8">Homodimer.</text>
</comment>
<dbReference type="InterPro" id="IPR042111">
    <property type="entry name" value="Adenylosuccinate_synth_dom3"/>
</dbReference>
<gene>
    <name evidence="8" type="primary">purA</name>
    <name evidence="10" type="ORF">A2Y62_06295</name>
</gene>
<dbReference type="InterPro" id="IPR027417">
    <property type="entry name" value="P-loop_NTPase"/>
</dbReference>
<comment type="function">
    <text evidence="8">Plays an important role in the de novo pathway of purine nucleotide biosynthesis. Catalyzes the first committed step in the biosynthesis of AMP from IMP.</text>
</comment>
<dbReference type="InterPro" id="IPR042110">
    <property type="entry name" value="Adenylosuccinate_synth_dom2"/>
</dbReference>
<dbReference type="NCBIfam" id="NF002223">
    <property type="entry name" value="PRK01117.1"/>
    <property type="match status" value="1"/>
</dbReference>
<keyword evidence="2 8" id="KW-0436">Ligase</keyword>
<comment type="catalytic activity">
    <reaction evidence="8 9">
        <text>IMP + L-aspartate + GTP = N(6)-(1,2-dicarboxyethyl)-AMP + GDP + phosphate + 2 H(+)</text>
        <dbReference type="Rhea" id="RHEA:15753"/>
        <dbReference type="ChEBI" id="CHEBI:15378"/>
        <dbReference type="ChEBI" id="CHEBI:29991"/>
        <dbReference type="ChEBI" id="CHEBI:37565"/>
        <dbReference type="ChEBI" id="CHEBI:43474"/>
        <dbReference type="ChEBI" id="CHEBI:57567"/>
        <dbReference type="ChEBI" id="CHEBI:58053"/>
        <dbReference type="ChEBI" id="CHEBI:58189"/>
        <dbReference type="EC" id="6.3.4.4"/>
    </reaction>
</comment>
<dbReference type="SMART" id="SM00788">
    <property type="entry name" value="Adenylsucc_synt"/>
    <property type="match status" value="1"/>
</dbReference>
<comment type="cofactor">
    <cofactor evidence="8">
        <name>Mg(2+)</name>
        <dbReference type="ChEBI" id="CHEBI:18420"/>
    </cofactor>
    <text evidence="8">Binds 1 Mg(2+) ion per subunit.</text>
</comment>
<keyword evidence="3 8" id="KW-0479">Metal-binding</keyword>
<dbReference type="PANTHER" id="PTHR11846">
    <property type="entry name" value="ADENYLOSUCCINATE SYNTHETASE"/>
    <property type="match status" value="1"/>
</dbReference>
<comment type="similarity">
    <text evidence="8 9">Belongs to the adenylosuccinate synthetase family.</text>
</comment>
<protein>
    <recommendedName>
        <fullName evidence="8 9">Adenylosuccinate synthetase</fullName>
        <shortName evidence="8">AMPSase</shortName>
        <shortName evidence="8">AdSS</shortName>
        <ecNumber evidence="8 9">6.3.4.4</ecNumber>
    </recommendedName>
    <alternativeName>
        <fullName evidence="8">IMP--aspartate ligase</fullName>
    </alternativeName>
</protein>
<reference evidence="10 11" key="1">
    <citation type="journal article" date="2016" name="Nat. Commun.">
        <title>Thousands of microbial genomes shed light on interconnected biogeochemical processes in an aquifer system.</title>
        <authorList>
            <person name="Anantharaman K."/>
            <person name="Brown C.T."/>
            <person name="Hug L.A."/>
            <person name="Sharon I."/>
            <person name="Castelle C.J."/>
            <person name="Probst A.J."/>
            <person name="Thomas B.C."/>
            <person name="Singh A."/>
            <person name="Wilkins M.J."/>
            <person name="Karaoz U."/>
            <person name="Brodie E.L."/>
            <person name="Williams K.H."/>
            <person name="Hubbard S.S."/>
            <person name="Banfield J.F."/>
        </authorList>
    </citation>
    <scope>NUCLEOTIDE SEQUENCE [LARGE SCALE GENOMIC DNA]</scope>
</reference>
<feature type="binding site" evidence="8">
    <location>
        <begin position="297"/>
        <end position="303"/>
    </location>
    <ligand>
        <name>substrate</name>
    </ligand>
</feature>
<dbReference type="FunFam" id="1.10.300.10:FF:000001">
    <property type="entry name" value="Adenylosuccinate synthetase"/>
    <property type="match status" value="1"/>
</dbReference>
<evidence type="ECO:0000256" key="6">
    <source>
        <dbReference type="ARBA" id="ARBA00022842"/>
    </source>
</evidence>
<dbReference type="PROSITE" id="PS01266">
    <property type="entry name" value="ADENYLOSUCCIN_SYN_1"/>
    <property type="match status" value="1"/>
</dbReference>
<dbReference type="EC" id="6.3.4.4" evidence="8 9"/>
<evidence type="ECO:0000256" key="8">
    <source>
        <dbReference type="HAMAP-Rule" id="MF_00011"/>
    </source>
</evidence>
<feature type="binding site" evidence="8">
    <location>
        <position position="144"/>
    </location>
    <ligand>
        <name>IMP</name>
        <dbReference type="ChEBI" id="CHEBI:58053"/>
        <note>ligand shared between dimeric partners</note>
    </ligand>
</feature>
<evidence type="ECO:0000256" key="3">
    <source>
        <dbReference type="ARBA" id="ARBA00022723"/>
    </source>
</evidence>
<keyword evidence="7 8" id="KW-0342">GTP-binding</keyword>
<dbReference type="GO" id="GO:0005525">
    <property type="term" value="F:GTP binding"/>
    <property type="evidence" value="ECO:0007669"/>
    <property type="project" value="UniProtKB-UniRule"/>
</dbReference>
<dbReference type="Pfam" id="PF00709">
    <property type="entry name" value="Adenylsucc_synt"/>
    <property type="match status" value="1"/>
</dbReference>
<dbReference type="PANTHER" id="PTHR11846:SF0">
    <property type="entry name" value="ADENYLOSUCCINATE SYNTHETASE"/>
    <property type="match status" value="1"/>
</dbReference>
<dbReference type="EMBL" id="MFGW01000176">
    <property type="protein sequence ID" value="OGF62739.1"/>
    <property type="molecule type" value="Genomic_DNA"/>
</dbReference>
<dbReference type="NCBIfam" id="TIGR00184">
    <property type="entry name" value="purA"/>
    <property type="match status" value="1"/>
</dbReference>
<dbReference type="GO" id="GO:0004019">
    <property type="term" value="F:adenylosuccinate synthase activity"/>
    <property type="evidence" value="ECO:0007669"/>
    <property type="project" value="UniProtKB-UniRule"/>
</dbReference>
<feature type="active site" description="Proton donor" evidence="8">
    <location>
        <position position="42"/>
    </location>
</feature>
<dbReference type="Gene3D" id="3.90.170.10">
    <property type="entry name" value="Adenylosuccinate Synthetase, subunit A, domain 3"/>
    <property type="match status" value="1"/>
</dbReference>
<evidence type="ECO:0000256" key="4">
    <source>
        <dbReference type="ARBA" id="ARBA00022741"/>
    </source>
</evidence>
<evidence type="ECO:0000313" key="11">
    <source>
        <dbReference type="Proteomes" id="UP000178943"/>
    </source>
</evidence>
<feature type="binding site" description="in other chain" evidence="8">
    <location>
        <begin position="39"/>
        <end position="42"/>
    </location>
    <ligand>
        <name>IMP</name>
        <dbReference type="ChEBI" id="CHEBI:58053"/>
        <note>ligand shared between dimeric partners</note>
    </ligand>
</feature>
<dbReference type="GO" id="GO:0046040">
    <property type="term" value="P:IMP metabolic process"/>
    <property type="evidence" value="ECO:0007669"/>
    <property type="project" value="TreeGrafter"/>
</dbReference>
<dbReference type="Gene3D" id="3.40.440.10">
    <property type="entry name" value="Adenylosuccinate Synthetase, subunit A, domain 1"/>
    <property type="match status" value="1"/>
</dbReference>
<comment type="pathway">
    <text evidence="8 9">Purine metabolism; AMP biosynthesis via de novo pathway; AMP from IMP: step 1/2.</text>
</comment>
<evidence type="ECO:0000256" key="1">
    <source>
        <dbReference type="ARBA" id="ARBA00011738"/>
    </source>
</evidence>
<feature type="binding site" description="in other chain" evidence="8">
    <location>
        <position position="222"/>
    </location>
    <ligand>
        <name>IMP</name>
        <dbReference type="ChEBI" id="CHEBI:58053"/>
        <note>ligand shared between dimeric partners</note>
    </ligand>
</feature>
<dbReference type="UniPathway" id="UPA00075">
    <property type="reaction ID" value="UER00335"/>
</dbReference>
<dbReference type="SUPFAM" id="SSF52540">
    <property type="entry name" value="P-loop containing nucleoside triphosphate hydrolases"/>
    <property type="match status" value="1"/>
</dbReference>
<dbReference type="InterPro" id="IPR001114">
    <property type="entry name" value="Adenylosuccinate_synthetase"/>
</dbReference>
<feature type="binding site" evidence="8">
    <location>
        <position position="14"/>
    </location>
    <ligand>
        <name>Mg(2+)</name>
        <dbReference type="ChEBI" id="CHEBI:18420"/>
    </ligand>
</feature>
<dbReference type="InterPro" id="IPR042109">
    <property type="entry name" value="Adenylosuccinate_synth_dom1"/>
</dbReference>
<dbReference type="GO" id="GO:0000287">
    <property type="term" value="F:magnesium ion binding"/>
    <property type="evidence" value="ECO:0007669"/>
    <property type="project" value="UniProtKB-UniRule"/>
</dbReference>
<feature type="binding site" evidence="8">
    <location>
        <begin position="41"/>
        <end position="43"/>
    </location>
    <ligand>
        <name>GTP</name>
        <dbReference type="ChEBI" id="CHEBI:37565"/>
    </ligand>
</feature>
<feature type="binding site" description="in other chain" evidence="8">
    <location>
        <position position="237"/>
    </location>
    <ligand>
        <name>IMP</name>
        <dbReference type="ChEBI" id="CHEBI:58053"/>
        <note>ligand shared between dimeric partners</note>
    </ligand>
</feature>
<comment type="caution">
    <text evidence="10">The sequence shown here is derived from an EMBL/GenBank/DDBJ whole genome shotgun (WGS) entry which is preliminary data.</text>
</comment>
<proteinExistence type="inferred from homology"/>
<feature type="binding site" evidence="8">
    <location>
        <begin position="13"/>
        <end position="19"/>
    </location>
    <ligand>
        <name>GTP</name>
        <dbReference type="ChEBI" id="CHEBI:37565"/>
    </ligand>
</feature>
<evidence type="ECO:0000256" key="5">
    <source>
        <dbReference type="ARBA" id="ARBA00022755"/>
    </source>
</evidence>
<organism evidence="10 11">
    <name type="scientific">Candidatus Fischerbacteria bacterium RBG_13_37_8</name>
    <dbReference type="NCBI Taxonomy" id="1817863"/>
    <lineage>
        <taxon>Bacteria</taxon>
        <taxon>Candidatus Fischeribacteriota</taxon>
    </lineage>
</organism>
<dbReference type="Proteomes" id="UP000178943">
    <property type="component" value="Unassembled WGS sequence"/>
</dbReference>
<name>A0A1F5VGZ9_9BACT</name>
<dbReference type="STRING" id="1817863.A2Y62_06295"/>
<dbReference type="GO" id="GO:0044208">
    <property type="term" value="P:'de novo' AMP biosynthetic process"/>
    <property type="evidence" value="ECO:0007669"/>
    <property type="project" value="UniProtKB-UniRule"/>
</dbReference>
<keyword evidence="6 8" id="KW-0460">Magnesium</keyword>
<accession>A0A1F5VGZ9</accession>
<feature type="binding site" evidence="8">
    <location>
        <begin position="329"/>
        <end position="331"/>
    </location>
    <ligand>
        <name>GTP</name>
        <dbReference type="ChEBI" id="CHEBI:37565"/>
    </ligand>
</feature>
<feature type="binding site" evidence="8">
    <location>
        <position position="41"/>
    </location>
    <ligand>
        <name>Mg(2+)</name>
        <dbReference type="ChEBI" id="CHEBI:18420"/>
    </ligand>
</feature>
<evidence type="ECO:0000256" key="7">
    <source>
        <dbReference type="ARBA" id="ARBA00023134"/>
    </source>
</evidence>
<dbReference type="GO" id="GO:0005737">
    <property type="term" value="C:cytoplasm"/>
    <property type="evidence" value="ECO:0007669"/>
    <property type="project" value="UniProtKB-SubCell"/>
</dbReference>
<sequence length="426" mass="47611">MKGNLAIVGLQWGDEGKGKIVDVLSEKYDIIARFQGGHNAGHTVYIDKEKVILHLIPSGILWKHTTCVIGNGVVIDLKALKSEMSMLENLGVSLERRLLISKKAHLIFPYHVTYENQCEESLAEKKIGTTMRGVGPSYEDKIGRRGIQIADIENLQYLKEKLSLNIDYYKHYYRVNKNEILEAMLNEIVHVRPHIVPYLADVTMYLTDKMEVGDKILFEGAQGTMLDIDHGTYPYVTSSSTVSGGICTGLGISPTKIGSILGIMKAYVTRVGGGVFPTEIYTNEAEIIRQKGKEYGATTGRPRRCGWLDLVALKYACTINGCESLAVTKLDVLDDFDKIKICVAYQHKNEILTDFPSELWILQECTPVYKEIPGWKTNTHSLKNYDDVPLQAKNYLKAIEDYLGCSIALLSNGPTRKDIITVKGIE</sequence>
<keyword evidence="8" id="KW-0963">Cytoplasm</keyword>
<feature type="binding site" description="in other chain" evidence="8">
    <location>
        <position position="301"/>
    </location>
    <ligand>
        <name>IMP</name>
        <dbReference type="ChEBI" id="CHEBI:58053"/>
        <note>ligand shared between dimeric partners</note>
    </ligand>
</feature>
<dbReference type="CDD" id="cd03108">
    <property type="entry name" value="AdSS"/>
    <property type="match status" value="1"/>
</dbReference>
<feature type="binding site" evidence="8">
    <location>
        <begin position="411"/>
        <end position="413"/>
    </location>
    <ligand>
        <name>GTP</name>
        <dbReference type="ChEBI" id="CHEBI:37565"/>
    </ligand>
</feature>
<dbReference type="HAMAP" id="MF_00011">
    <property type="entry name" value="Adenylosucc_synth"/>
    <property type="match status" value="1"/>
</dbReference>
<feature type="binding site" description="in other chain" evidence="8">
    <location>
        <begin position="14"/>
        <end position="17"/>
    </location>
    <ligand>
        <name>IMP</name>
        <dbReference type="ChEBI" id="CHEBI:58053"/>
        <note>ligand shared between dimeric partners</note>
    </ligand>
</feature>
<evidence type="ECO:0000256" key="9">
    <source>
        <dbReference type="RuleBase" id="RU000520"/>
    </source>
</evidence>
<comment type="subcellular location">
    <subcellularLocation>
        <location evidence="8">Cytoplasm</location>
    </subcellularLocation>
</comment>
<keyword evidence="5 8" id="KW-0658">Purine biosynthesis</keyword>
<dbReference type="Gene3D" id="1.10.300.10">
    <property type="entry name" value="Adenylosuccinate Synthetase, subunit A, domain 2"/>
    <property type="match status" value="1"/>
</dbReference>
<dbReference type="AlphaFoldDB" id="A0A1F5VGZ9"/>
<dbReference type="InterPro" id="IPR018220">
    <property type="entry name" value="Adenylosuccin_syn_GTP-bd"/>
</dbReference>
<dbReference type="FunFam" id="3.90.170.10:FF:000001">
    <property type="entry name" value="Adenylosuccinate synthetase"/>
    <property type="match status" value="1"/>
</dbReference>
<feature type="binding site" evidence="8">
    <location>
        <position position="303"/>
    </location>
    <ligand>
        <name>GTP</name>
        <dbReference type="ChEBI" id="CHEBI:37565"/>
    </ligand>
</feature>
<keyword evidence="4 8" id="KW-0547">Nucleotide-binding</keyword>
<feature type="binding site" description="in other chain" evidence="8">
    <location>
        <position position="130"/>
    </location>
    <ligand>
        <name>IMP</name>
        <dbReference type="ChEBI" id="CHEBI:58053"/>
        <note>ligand shared between dimeric partners</note>
    </ligand>
</feature>
<evidence type="ECO:0000313" key="10">
    <source>
        <dbReference type="EMBL" id="OGF62739.1"/>
    </source>
</evidence>
<evidence type="ECO:0000256" key="2">
    <source>
        <dbReference type="ARBA" id="ARBA00022598"/>
    </source>
</evidence>
<feature type="active site" description="Proton acceptor" evidence="8">
    <location>
        <position position="14"/>
    </location>
</feature>